<dbReference type="InterPro" id="IPR011528">
    <property type="entry name" value="NERD"/>
</dbReference>
<name>A0ABS2SA58_9PSEU</name>
<proteinExistence type="predicted"/>
<evidence type="ECO:0000313" key="3">
    <source>
        <dbReference type="EMBL" id="MBM7813138.1"/>
    </source>
</evidence>
<dbReference type="Proteomes" id="UP001195724">
    <property type="component" value="Unassembled WGS sequence"/>
</dbReference>
<accession>A0ABS2SA58</accession>
<comment type="caution">
    <text evidence="3">The sequence shown here is derived from an EMBL/GenBank/DDBJ whole genome shotgun (WGS) entry which is preliminary data.</text>
</comment>
<evidence type="ECO:0000259" key="2">
    <source>
        <dbReference type="Pfam" id="PF08378"/>
    </source>
</evidence>
<feature type="region of interest" description="Disordered" evidence="1">
    <location>
        <begin position="257"/>
        <end position="276"/>
    </location>
</feature>
<gene>
    <name evidence="3" type="ORF">JOE68_004003</name>
</gene>
<dbReference type="EMBL" id="JAFBCL010000001">
    <property type="protein sequence ID" value="MBM7813138.1"/>
    <property type="molecule type" value="Genomic_DNA"/>
</dbReference>
<evidence type="ECO:0000256" key="1">
    <source>
        <dbReference type="SAM" id="MobiDB-lite"/>
    </source>
</evidence>
<keyword evidence="4" id="KW-1185">Reference proteome</keyword>
<feature type="domain" description="NERD" evidence="2">
    <location>
        <begin position="85"/>
        <end position="158"/>
    </location>
</feature>
<protein>
    <recommendedName>
        <fullName evidence="2">NERD domain-containing protein</fullName>
    </recommendedName>
</protein>
<reference evidence="3 4" key="1">
    <citation type="submission" date="2021-01" db="EMBL/GenBank/DDBJ databases">
        <title>Sequencing the genomes of 1000 actinobacteria strains.</title>
        <authorList>
            <person name="Klenk H.-P."/>
        </authorList>
    </citation>
    <scope>NUCLEOTIDE SEQUENCE [LARGE SCALE GENOMIC DNA]</scope>
    <source>
        <strain evidence="3 4">DSM 44581</strain>
    </source>
</reference>
<sequence>MLVEVLSAHPHALLARSETAIEDQWRRVRAHRRAVADLRAHHVLTRRWWQVGRWLRQRRELRELLALEPRVDPGLLIRRERQRHGVRAEELVTAALERLGDDWLLFRGYANRRGEVDHLLVGPGGVWAIEVKSRGVVVHVHDDRWTFEKFDRYGNLVESGWLRDGGGRSWGRQVSDVAGELQRFLRSRSLDVVVRPAVAVVHERAELGEFHSARDVLLSIGADYLVNHVERQPALLDGWTRDRIAALVRRDHRFHEDRRGDGAAGSRRRRLVRPPS</sequence>
<evidence type="ECO:0000313" key="4">
    <source>
        <dbReference type="Proteomes" id="UP001195724"/>
    </source>
</evidence>
<dbReference type="Pfam" id="PF08378">
    <property type="entry name" value="NERD"/>
    <property type="match status" value="1"/>
</dbReference>
<feature type="compositionally biased region" description="Basic residues" evidence="1">
    <location>
        <begin position="266"/>
        <end position="276"/>
    </location>
</feature>
<dbReference type="RefSeq" id="WP_204843802.1">
    <property type="nucleotide sequence ID" value="NZ_JAFBCL010000001.1"/>
</dbReference>
<organism evidence="3 4">
    <name type="scientific">Saccharothrix algeriensis</name>
    <dbReference type="NCBI Taxonomy" id="173560"/>
    <lineage>
        <taxon>Bacteria</taxon>
        <taxon>Bacillati</taxon>
        <taxon>Actinomycetota</taxon>
        <taxon>Actinomycetes</taxon>
        <taxon>Pseudonocardiales</taxon>
        <taxon>Pseudonocardiaceae</taxon>
        <taxon>Saccharothrix</taxon>
    </lineage>
</organism>